<dbReference type="SUPFAM" id="SSF103473">
    <property type="entry name" value="MFS general substrate transporter"/>
    <property type="match status" value="1"/>
</dbReference>
<keyword evidence="10" id="KW-1185">Reference proteome</keyword>
<reference evidence="9 10" key="1">
    <citation type="submission" date="2017-03" db="EMBL/GenBank/DDBJ databases">
        <title>Genomes of endolithic fungi from Antarctica.</title>
        <authorList>
            <person name="Coleine C."/>
            <person name="Masonjones S."/>
            <person name="Stajich J.E."/>
        </authorList>
    </citation>
    <scope>NUCLEOTIDE SEQUENCE [LARGE SCALE GENOMIC DNA]</scope>
    <source>
        <strain evidence="9 10">CCFEE 6315</strain>
    </source>
</reference>
<evidence type="ECO:0000256" key="6">
    <source>
        <dbReference type="SAM" id="MobiDB-lite"/>
    </source>
</evidence>
<dbReference type="GO" id="GO:0022857">
    <property type="term" value="F:transmembrane transporter activity"/>
    <property type="evidence" value="ECO:0007669"/>
    <property type="project" value="InterPro"/>
</dbReference>
<gene>
    <name evidence="9" type="ORF">B0A50_01183</name>
</gene>
<evidence type="ECO:0000256" key="5">
    <source>
        <dbReference type="ARBA" id="ARBA00023136"/>
    </source>
</evidence>
<keyword evidence="2" id="KW-0813">Transport</keyword>
<dbReference type="GO" id="GO:0016020">
    <property type="term" value="C:membrane"/>
    <property type="evidence" value="ECO:0007669"/>
    <property type="project" value="UniProtKB-SubCell"/>
</dbReference>
<dbReference type="InterPro" id="IPR005828">
    <property type="entry name" value="MFS_sugar_transport-like"/>
</dbReference>
<accession>A0A4U0UCN0</accession>
<feature type="region of interest" description="Disordered" evidence="6">
    <location>
        <begin position="30"/>
        <end position="74"/>
    </location>
</feature>
<dbReference type="OrthoDB" id="4139357at2759"/>
<dbReference type="Proteomes" id="UP000308549">
    <property type="component" value="Unassembled WGS sequence"/>
</dbReference>
<evidence type="ECO:0000256" key="3">
    <source>
        <dbReference type="ARBA" id="ARBA00022692"/>
    </source>
</evidence>
<dbReference type="PANTHER" id="PTHR23511">
    <property type="entry name" value="SYNAPTIC VESICLE GLYCOPROTEIN 2"/>
    <property type="match status" value="1"/>
</dbReference>
<evidence type="ECO:0000256" key="4">
    <source>
        <dbReference type="ARBA" id="ARBA00022989"/>
    </source>
</evidence>
<protein>
    <recommendedName>
        <fullName evidence="8">Major facilitator superfamily (MFS) profile domain-containing protein</fullName>
    </recommendedName>
</protein>
<organism evidence="9 10">
    <name type="scientific">Salinomyces thailandicus</name>
    <dbReference type="NCBI Taxonomy" id="706561"/>
    <lineage>
        <taxon>Eukaryota</taxon>
        <taxon>Fungi</taxon>
        <taxon>Dikarya</taxon>
        <taxon>Ascomycota</taxon>
        <taxon>Pezizomycotina</taxon>
        <taxon>Dothideomycetes</taxon>
        <taxon>Dothideomycetidae</taxon>
        <taxon>Mycosphaerellales</taxon>
        <taxon>Teratosphaeriaceae</taxon>
        <taxon>Salinomyces</taxon>
    </lineage>
</organism>
<feature type="compositionally biased region" description="Low complexity" evidence="6">
    <location>
        <begin position="58"/>
        <end position="68"/>
    </location>
</feature>
<dbReference type="PANTHER" id="PTHR23511:SF5">
    <property type="entry name" value="MAJOR FACILITATOR-TYPE TRANSPORTER HXNZ-RELATED"/>
    <property type="match status" value="1"/>
</dbReference>
<dbReference type="InterPro" id="IPR020846">
    <property type="entry name" value="MFS_dom"/>
</dbReference>
<proteinExistence type="predicted"/>
<comment type="subcellular location">
    <subcellularLocation>
        <location evidence="1">Membrane</location>
        <topology evidence="1">Multi-pass membrane protein</topology>
    </subcellularLocation>
</comment>
<keyword evidence="4 7" id="KW-1133">Transmembrane helix</keyword>
<keyword evidence="3 7" id="KW-0812">Transmembrane</keyword>
<feature type="transmembrane region" description="Helical" evidence="7">
    <location>
        <begin position="154"/>
        <end position="174"/>
    </location>
</feature>
<evidence type="ECO:0000256" key="7">
    <source>
        <dbReference type="SAM" id="Phobius"/>
    </source>
</evidence>
<sequence length="557" mass="59907">MRNIVRSLNPFAKYDVSDFPGVLKPLARTQRHPVVRRPSVTSDKSKLVEERPDDDTTSDAASRASQQAGVRTQESLKAEVEDEVALSGHDTAYDRKSILMNKAIADIGMGRYQWRLFVLCGFGWLADNLWLQGVALTLEQLSAEFGIDSERVRYTTLALFLGLCIGASFWGIMSDVIGRRLAFNSTLFLAGVFGLAAGGASSWLAVCSLYACVGLGIGGNLPVDGALFLEFIPFASGNLLTLLSVWWPIGNLFASMIAWALIGNFSCDPHLPSCIVTSDIQPCCGKHNNWGWRYFVLAIGSLTISSRGGGSGAWHCSLQPNHDMSEDTLNAVGGHPDVVGDDKLGTAEVIKRSLSKFSGQRVGPLFAERKLGLTTALLWFVWATIGMGYPLFNAFLPQYLGSGSTSISTTYRNYAITSVVGVPGSILACHTVDLKHVGRKGTMAFSTLITGIFLFCFTLSRNSDFQLAFSSLEALFQNMAYGVLYAYTPEVFPAPSRGTGSGISSFLNRLAGLCAPVVAVYAGGDPAAPIYASGGLFIAAFVAIVFLPIETRGTARR</sequence>
<evidence type="ECO:0000259" key="8">
    <source>
        <dbReference type="PROSITE" id="PS50850"/>
    </source>
</evidence>
<evidence type="ECO:0000313" key="10">
    <source>
        <dbReference type="Proteomes" id="UP000308549"/>
    </source>
</evidence>
<dbReference type="Pfam" id="PF00083">
    <property type="entry name" value="Sugar_tr"/>
    <property type="match status" value="1"/>
</dbReference>
<dbReference type="Pfam" id="PF07690">
    <property type="entry name" value="MFS_1"/>
    <property type="match status" value="1"/>
</dbReference>
<name>A0A4U0UCN0_9PEZI</name>
<evidence type="ECO:0000256" key="1">
    <source>
        <dbReference type="ARBA" id="ARBA00004141"/>
    </source>
</evidence>
<feature type="transmembrane region" description="Helical" evidence="7">
    <location>
        <begin position="441"/>
        <end position="460"/>
    </location>
</feature>
<comment type="caution">
    <text evidence="9">The sequence shown here is derived from an EMBL/GenBank/DDBJ whole genome shotgun (WGS) entry which is preliminary data.</text>
</comment>
<feature type="transmembrane region" description="Helical" evidence="7">
    <location>
        <begin position="530"/>
        <end position="549"/>
    </location>
</feature>
<feature type="transmembrane region" description="Helical" evidence="7">
    <location>
        <begin position="371"/>
        <end position="391"/>
    </location>
</feature>
<dbReference type="CDD" id="cd17316">
    <property type="entry name" value="MFS_SV2_like"/>
    <property type="match status" value="1"/>
</dbReference>
<feature type="domain" description="Major facilitator superfamily (MFS) profile" evidence="8">
    <location>
        <begin position="116"/>
        <end position="552"/>
    </location>
</feature>
<keyword evidence="5 7" id="KW-0472">Membrane</keyword>
<evidence type="ECO:0000256" key="2">
    <source>
        <dbReference type="ARBA" id="ARBA00022448"/>
    </source>
</evidence>
<evidence type="ECO:0000313" key="9">
    <source>
        <dbReference type="EMBL" id="TKA32957.1"/>
    </source>
</evidence>
<feature type="transmembrane region" description="Helical" evidence="7">
    <location>
        <begin position="186"/>
        <end position="219"/>
    </location>
</feature>
<dbReference type="InterPro" id="IPR011701">
    <property type="entry name" value="MFS"/>
</dbReference>
<dbReference type="PROSITE" id="PS50850">
    <property type="entry name" value="MFS"/>
    <property type="match status" value="1"/>
</dbReference>
<dbReference type="Gene3D" id="1.20.1250.20">
    <property type="entry name" value="MFS general substrate transporter like domains"/>
    <property type="match status" value="1"/>
</dbReference>
<feature type="transmembrane region" description="Helical" evidence="7">
    <location>
        <begin position="116"/>
        <end position="134"/>
    </location>
</feature>
<feature type="transmembrane region" description="Helical" evidence="7">
    <location>
        <begin position="466"/>
        <end position="486"/>
    </location>
</feature>
<dbReference type="EMBL" id="NAJL01000004">
    <property type="protein sequence ID" value="TKA32957.1"/>
    <property type="molecule type" value="Genomic_DNA"/>
</dbReference>
<dbReference type="InterPro" id="IPR036259">
    <property type="entry name" value="MFS_trans_sf"/>
</dbReference>
<dbReference type="AlphaFoldDB" id="A0A4U0UCN0"/>